<dbReference type="Gene3D" id="3.60.10.10">
    <property type="entry name" value="Endonuclease/exonuclease/phosphatase"/>
    <property type="match status" value="1"/>
</dbReference>
<evidence type="ECO:0000313" key="3">
    <source>
        <dbReference type="Proteomes" id="UP000762676"/>
    </source>
</evidence>
<evidence type="ECO:0000259" key="1">
    <source>
        <dbReference type="Pfam" id="PF14529"/>
    </source>
</evidence>
<dbReference type="AlphaFoldDB" id="A0AAV4GH94"/>
<sequence length="213" mass="24124">MVHYHTHQHKIEPWVEENDMVVMNDGQATRMNPTNGCPSVPDVTFASPTLAPPASRAVISDSIGSDHIPILIAVQLKSPKPTLRHWKRPSFKKANWDLFQIEVVDLFFSEKASTSFKSTYARNNGINKIIQQAAKKTIPMGASGTRRPWWNPELDEATIQCSKLRKKAAKGDAERKVWLDQCELVRNMTRDTKHISWINCIHTLNARTKPSDA</sequence>
<dbReference type="Proteomes" id="UP000762676">
    <property type="component" value="Unassembled WGS sequence"/>
</dbReference>
<reference evidence="2 3" key="1">
    <citation type="journal article" date="2021" name="Elife">
        <title>Chloroplast acquisition without the gene transfer in kleptoplastic sea slugs, Plakobranchus ocellatus.</title>
        <authorList>
            <person name="Maeda T."/>
            <person name="Takahashi S."/>
            <person name="Yoshida T."/>
            <person name="Shimamura S."/>
            <person name="Takaki Y."/>
            <person name="Nagai Y."/>
            <person name="Toyoda A."/>
            <person name="Suzuki Y."/>
            <person name="Arimoto A."/>
            <person name="Ishii H."/>
            <person name="Satoh N."/>
            <person name="Nishiyama T."/>
            <person name="Hasebe M."/>
            <person name="Maruyama T."/>
            <person name="Minagawa J."/>
            <person name="Obokata J."/>
            <person name="Shigenobu S."/>
        </authorList>
    </citation>
    <scope>NUCLEOTIDE SEQUENCE [LARGE SCALE GENOMIC DNA]</scope>
</reference>
<dbReference type="Pfam" id="PF14529">
    <property type="entry name" value="Exo_endo_phos_2"/>
    <property type="match status" value="1"/>
</dbReference>
<feature type="domain" description="Endonuclease/exonuclease/phosphatase" evidence="1">
    <location>
        <begin position="6"/>
        <end position="70"/>
    </location>
</feature>
<comment type="caution">
    <text evidence="2">The sequence shown here is derived from an EMBL/GenBank/DDBJ whole genome shotgun (WGS) entry which is preliminary data.</text>
</comment>
<dbReference type="EMBL" id="BMAT01001412">
    <property type="protein sequence ID" value="GFR85077.1"/>
    <property type="molecule type" value="Genomic_DNA"/>
</dbReference>
<dbReference type="InterPro" id="IPR005135">
    <property type="entry name" value="Endo/exonuclease/phosphatase"/>
</dbReference>
<dbReference type="InterPro" id="IPR036691">
    <property type="entry name" value="Endo/exonu/phosph_ase_sf"/>
</dbReference>
<dbReference type="SUPFAM" id="SSF56219">
    <property type="entry name" value="DNase I-like"/>
    <property type="match status" value="1"/>
</dbReference>
<accession>A0AAV4GH94</accession>
<gene>
    <name evidence="2" type="ORF">ElyMa_000687500</name>
</gene>
<dbReference type="GO" id="GO:0003824">
    <property type="term" value="F:catalytic activity"/>
    <property type="evidence" value="ECO:0007669"/>
    <property type="project" value="InterPro"/>
</dbReference>
<protein>
    <recommendedName>
        <fullName evidence="1">Endonuclease/exonuclease/phosphatase domain-containing protein</fullName>
    </recommendedName>
</protein>
<organism evidence="2 3">
    <name type="scientific">Elysia marginata</name>
    <dbReference type="NCBI Taxonomy" id="1093978"/>
    <lineage>
        <taxon>Eukaryota</taxon>
        <taxon>Metazoa</taxon>
        <taxon>Spiralia</taxon>
        <taxon>Lophotrochozoa</taxon>
        <taxon>Mollusca</taxon>
        <taxon>Gastropoda</taxon>
        <taxon>Heterobranchia</taxon>
        <taxon>Euthyneura</taxon>
        <taxon>Panpulmonata</taxon>
        <taxon>Sacoglossa</taxon>
        <taxon>Placobranchoidea</taxon>
        <taxon>Plakobranchidae</taxon>
        <taxon>Elysia</taxon>
    </lineage>
</organism>
<proteinExistence type="predicted"/>
<evidence type="ECO:0000313" key="2">
    <source>
        <dbReference type="EMBL" id="GFR85077.1"/>
    </source>
</evidence>
<name>A0AAV4GH94_9GAST</name>
<keyword evidence="3" id="KW-1185">Reference proteome</keyword>